<gene>
    <name evidence="2" type="ORF">NG743_01740</name>
</gene>
<protein>
    <recommendedName>
        <fullName evidence="1">Card1 CARF domain-containing protein</fullName>
    </recommendedName>
</protein>
<evidence type="ECO:0000313" key="2">
    <source>
        <dbReference type="EMBL" id="UUO15808.1"/>
    </source>
</evidence>
<dbReference type="InterPro" id="IPR056339">
    <property type="entry name" value="CARF_Card1"/>
</dbReference>
<dbReference type="Proteomes" id="UP001057561">
    <property type="component" value="Chromosome"/>
</dbReference>
<dbReference type="RefSeq" id="WP_257121373.1">
    <property type="nucleotide sequence ID" value="NZ_CP099464.1"/>
</dbReference>
<evidence type="ECO:0000313" key="3">
    <source>
        <dbReference type="Proteomes" id="UP001057561"/>
    </source>
</evidence>
<dbReference type="Pfam" id="PF23400">
    <property type="entry name" value="CARF_Card1"/>
    <property type="match status" value="1"/>
</dbReference>
<dbReference type="InterPro" id="IPR011856">
    <property type="entry name" value="tRNA_endonuc-like_dom_sf"/>
</dbReference>
<dbReference type="InterPro" id="IPR011335">
    <property type="entry name" value="Restrct_endonuc-II-like"/>
</dbReference>
<dbReference type="SUPFAM" id="SSF52980">
    <property type="entry name" value="Restriction endonuclease-like"/>
    <property type="match status" value="1"/>
</dbReference>
<dbReference type="Gene3D" id="3.40.1350.10">
    <property type="match status" value="1"/>
</dbReference>
<organism evidence="2 3">
    <name type="scientific">Dolichospermum heterosporum TAC447</name>
    <dbReference type="NCBI Taxonomy" id="747523"/>
    <lineage>
        <taxon>Bacteria</taxon>
        <taxon>Bacillati</taxon>
        <taxon>Cyanobacteriota</taxon>
        <taxon>Cyanophyceae</taxon>
        <taxon>Nostocales</taxon>
        <taxon>Aphanizomenonaceae</taxon>
        <taxon>Dolichospermum</taxon>
        <taxon>Dolichospermum heterosporum</taxon>
    </lineage>
</organism>
<keyword evidence="3" id="KW-1185">Reference proteome</keyword>
<dbReference type="Gene3D" id="3.40.50.10770">
    <property type="entry name" value="Hypothetical protein VC1899 like domain (Restriction endonuclease-like)"/>
    <property type="match status" value="1"/>
</dbReference>
<reference evidence="2" key="1">
    <citation type="submission" date="2022-06" db="EMBL/GenBank/DDBJ databases">
        <title>Nostosin G and Spiroidesin B from the Cyanobacterium Dolichospermum sp. NIES-1697.</title>
        <authorList>
            <person name="Phan C.-S."/>
            <person name="Mehjabin J.J."/>
            <person name="Anas A.R.J."/>
            <person name="Hayasaka M."/>
            <person name="Onoki R."/>
            <person name="Wang J."/>
            <person name="Umezawa T."/>
            <person name="Washio K."/>
            <person name="Morikawa M."/>
            <person name="Okino T."/>
        </authorList>
    </citation>
    <scope>NUCLEOTIDE SEQUENCE</scope>
    <source>
        <strain evidence="2">NIES-1697</strain>
    </source>
</reference>
<evidence type="ECO:0000259" key="1">
    <source>
        <dbReference type="Pfam" id="PF23400"/>
    </source>
</evidence>
<accession>A0ABY5LZ36</accession>
<sequence length="456" mass="52729">MSESQLDNFKVDHLFLLIGENPLPNYVAAKTLLEEGGKAYLVFTEHTKNSAERLQEELGISDKELVRLDNNESNGYEIKDRIRGKIKEIQSNYPDKKQFGLNYTGGTKAMAVHAYQALLHPDKEDPNIKLVPPPFFSYLDSSSLKMLIDQEKDHPIPDDIPKASLDLSLEKLFRLHSLSLSQKKDKLPDELPYKTDVLLPKLVENIFTYYEDWKTWIRTVLCFEAKERIEIERFKNENNELEIICRLGNWKRHQELRFVELDTTQLPPKIIDALSNYGMLKNGKISIQQIEDAELLTKTTSRKKDNDKNPEKICKWLEGIWLEEYVLDQLNNIKSDCLIDEIGMSFNFPPKANIAEFEFDIAFLRGYQLFAISCTTDDSPGLCKLKLFEAYRRARQMGGDEARVALVCCVQDTKKIEKIMHDFLARTNDSRVKVFGFTDLGELSEKLQTWIEEVDA</sequence>
<proteinExistence type="predicted"/>
<name>A0ABY5LZ36_9CYAN</name>
<dbReference type="EMBL" id="CP099464">
    <property type="protein sequence ID" value="UUO15808.1"/>
    <property type="molecule type" value="Genomic_DNA"/>
</dbReference>
<feature type="domain" description="Card1 CARF" evidence="1">
    <location>
        <begin position="16"/>
        <end position="116"/>
    </location>
</feature>